<dbReference type="EMBL" id="JAZAVJ010000453">
    <property type="protein sequence ID" value="KAK7397680.1"/>
    <property type="molecule type" value="Genomic_DNA"/>
</dbReference>
<evidence type="ECO:0008006" key="5">
    <source>
        <dbReference type="Google" id="ProtNLM"/>
    </source>
</evidence>
<comment type="similarity">
    <text evidence="1">Belongs to the short-chain dehydrogenases/reductases (SDR) family.</text>
</comment>
<gene>
    <name evidence="3" type="ORF">QQX98_012951</name>
</gene>
<evidence type="ECO:0000256" key="2">
    <source>
        <dbReference type="ARBA" id="ARBA00023002"/>
    </source>
</evidence>
<dbReference type="PANTHER" id="PTHR48107">
    <property type="entry name" value="NADPH-DEPENDENT ALDEHYDE REDUCTASE-LIKE PROTEIN, CHLOROPLASTIC-RELATED"/>
    <property type="match status" value="1"/>
</dbReference>
<reference evidence="3 4" key="1">
    <citation type="journal article" date="2025" name="Microbiol. Resour. Announc.">
        <title>Draft genome sequences for Neonectria magnoliae and Neonectria punicea, canker pathogens of Liriodendron tulipifera and Acer saccharum in West Virginia.</title>
        <authorList>
            <person name="Petronek H.M."/>
            <person name="Kasson M.T."/>
            <person name="Metheny A.M."/>
            <person name="Stauder C.M."/>
            <person name="Lovett B."/>
            <person name="Lynch S.C."/>
            <person name="Garnas J.R."/>
            <person name="Kasson L.R."/>
            <person name="Stajich J.E."/>
        </authorList>
    </citation>
    <scope>NUCLEOTIDE SEQUENCE [LARGE SCALE GENOMIC DNA]</scope>
    <source>
        <strain evidence="3 4">NRRL 64653</strain>
    </source>
</reference>
<comment type="caution">
    <text evidence="3">The sequence shown here is derived from an EMBL/GenBank/DDBJ whole genome shotgun (WGS) entry which is preliminary data.</text>
</comment>
<proteinExistence type="inferred from homology"/>
<keyword evidence="2" id="KW-0560">Oxidoreductase</keyword>
<dbReference type="PANTHER" id="PTHR48107:SF7">
    <property type="entry name" value="RE15974P"/>
    <property type="match status" value="1"/>
</dbReference>
<dbReference type="Pfam" id="PF00106">
    <property type="entry name" value="adh_short"/>
    <property type="match status" value="1"/>
</dbReference>
<accession>A0ABR1GHM6</accession>
<dbReference type="InterPro" id="IPR036291">
    <property type="entry name" value="NAD(P)-bd_dom_sf"/>
</dbReference>
<organism evidence="3 4">
    <name type="scientific">Neonectria punicea</name>
    <dbReference type="NCBI Taxonomy" id="979145"/>
    <lineage>
        <taxon>Eukaryota</taxon>
        <taxon>Fungi</taxon>
        <taxon>Dikarya</taxon>
        <taxon>Ascomycota</taxon>
        <taxon>Pezizomycotina</taxon>
        <taxon>Sordariomycetes</taxon>
        <taxon>Hypocreomycetidae</taxon>
        <taxon>Hypocreales</taxon>
        <taxon>Nectriaceae</taxon>
        <taxon>Neonectria</taxon>
    </lineage>
</organism>
<dbReference type="SUPFAM" id="SSF51735">
    <property type="entry name" value="NAD(P)-binding Rossmann-fold domains"/>
    <property type="match status" value="1"/>
</dbReference>
<evidence type="ECO:0000256" key="1">
    <source>
        <dbReference type="ARBA" id="ARBA00006484"/>
    </source>
</evidence>
<dbReference type="InterPro" id="IPR002347">
    <property type="entry name" value="SDR_fam"/>
</dbReference>
<protein>
    <recommendedName>
        <fullName evidence="5">3-ketoacyl-ACP reductase</fullName>
    </recommendedName>
</protein>
<dbReference type="Gene3D" id="3.40.50.720">
    <property type="entry name" value="NAD(P)-binding Rossmann-like Domain"/>
    <property type="match status" value="2"/>
</dbReference>
<evidence type="ECO:0000313" key="3">
    <source>
        <dbReference type="EMBL" id="KAK7397680.1"/>
    </source>
</evidence>
<dbReference type="Pfam" id="PF13561">
    <property type="entry name" value="adh_short_C2"/>
    <property type="match status" value="1"/>
</dbReference>
<dbReference type="PRINTS" id="PR00081">
    <property type="entry name" value="GDHRDH"/>
</dbReference>
<name>A0ABR1GHM6_9HYPO</name>
<dbReference type="Proteomes" id="UP001498476">
    <property type="component" value="Unassembled WGS sequence"/>
</dbReference>
<sequence>MTTSLSGKVALVTGSSRSIGAAIAKRLADDGANVVVNYVSNSQAAGKLVDSINAKRAGAAISIKADVSTVVGGQRLLHETVKSFGKIDIVVLNAAIMGSKPLAEIDEQFFDDHMNANVKGQLFLVKAASPLLTSVYIATKGAIEQISRALAKDFGVRGITVNTISPGPTDTDLFRQGKPESFIKYIASQTPSNKLGQPDEIASVVSFVASPAAGWINGQNIVANGGYVV</sequence>
<evidence type="ECO:0000313" key="4">
    <source>
        <dbReference type="Proteomes" id="UP001498476"/>
    </source>
</evidence>
<keyword evidence="4" id="KW-1185">Reference proteome</keyword>